<feature type="chain" id="PRO_5040498955" description="3-hydroxyisobutyrate dehydrogenase protein" evidence="3">
    <location>
        <begin position="21"/>
        <end position="914"/>
    </location>
</feature>
<evidence type="ECO:0000313" key="4">
    <source>
        <dbReference type="EMBL" id="KAH7112377.1"/>
    </source>
</evidence>
<gene>
    <name evidence="4" type="ORF">EDB81DRAFT_894015</name>
</gene>
<sequence>MVRLSFIWLLGSSYDSNGGGYDPNDPSNNQQPRHGGDYTPGPSNAPHPDEGFNDPHKQHVSPSQSPLSAQSSGFPASPGSPGHQQTFGQMQPQFSMQPQYSIQPQNSMQYPQHPIAYNGQQQRGLAHHQETGNRQQDGTMQPIGIDPVSTVPLFPLNSSNANERAEKEFPTNLKGSKHFFEPRTVYQQFNPTLYQKPGYIFTDCDTKMRYRDYAGRISFKTRSDCYLHYHDGYLRNMCVAATDEIFEGPGTSTWKRTFIRKAGPLKVRIATWVFDFSYDPQSWEDWGIMVLRALPAGIAMTFVFWDGAKVMRRHLLYAPVLYKFYGDAKVWSNPLENHKGLSLVARNNQVYQTLRPRYLCVLLEPFSDENRGVDVRNMAEWENRVDCEDANLGYLFVAYSTEHFAHDSEQDMADLHHIGETACRAAKLPAYWVACSCMRDENEVESDVYRISDVLRGASSMIIAVGRGKSAVSGRKITTDKLLREWGSRMWTFPEVLLSPGHTISVYTRGRDLKSPLVVAKNQFAAQVWTYMDPDIARHLIDHYLDTISLSRLEQAVLALRCLYSRHTTEYLPGDHAYALMGLLRLRPQIDRTDTAFQAFARLSLANDSDRLLERYICTLPIDDEQPWFDMNDAFQSTLWDIMPYCQVAGIADNDTIVIDGAWGLSIMWDAFYPVYWSTGPALKRWVAGYAVELNGAFLIAAIGFLAGGATLPDKGPYIAVGVIFLLLFIWVLVITPGLVRVIYSGKFADTQAEMFGFEGHLNAPTIERAIFGGNFGRFCWSTCGSPLSRSVVNRFGERIGIDPCKDPEVRMKVEAAKHARPGDKRIFTLVDTYNMELTLFEAVRPPITLMFCASESGMQRALGCSYEWETSTMYRETVLRMPTTALNRMGRVPRFRLGVRRPVHPSAPCNGDV</sequence>
<evidence type="ECO:0000256" key="2">
    <source>
        <dbReference type="SAM" id="Phobius"/>
    </source>
</evidence>
<feature type="signal peptide" evidence="3">
    <location>
        <begin position="1"/>
        <end position="20"/>
    </location>
</feature>
<evidence type="ECO:0000313" key="5">
    <source>
        <dbReference type="Proteomes" id="UP000738349"/>
    </source>
</evidence>
<keyword evidence="2" id="KW-0472">Membrane</keyword>
<proteinExistence type="predicted"/>
<evidence type="ECO:0000256" key="3">
    <source>
        <dbReference type="SAM" id="SignalP"/>
    </source>
</evidence>
<evidence type="ECO:0008006" key="6">
    <source>
        <dbReference type="Google" id="ProtNLM"/>
    </source>
</evidence>
<keyword evidence="3" id="KW-0732">Signal</keyword>
<feature type="region of interest" description="Disordered" evidence="1">
    <location>
        <begin position="120"/>
        <end position="141"/>
    </location>
</feature>
<evidence type="ECO:0000256" key="1">
    <source>
        <dbReference type="SAM" id="MobiDB-lite"/>
    </source>
</evidence>
<organism evidence="4 5">
    <name type="scientific">Dactylonectria macrodidyma</name>
    <dbReference type="NCBI Taxonomy" id="307937"/>
    <lineage>
        <taxon>Eukaryota</taxon>
        <taxon>Fungi</taxon>
        <taxon>Dikarya</taxon>
        <taxon>Ascomycota</taxon>
        <taxon>Pezizomycotina</taxon>
        <taxon>Sordariomycetes</taxon>
        <taxon>Hypocreomycetidae</taxon>
        <taxon>Hypocreales</taxon>
        <taxon>Nectriaceae</taxon>
        <taxon>Dactylonectria</taxon>
    </lineage>
</organism>
<feature type="compositionally biased region" description="Basic and acidic residues" evidence="1">
    <location>
        <begin position="47"/>
        <end position="57"/>
    </location>
</feature>
<keyword evidence="2" id="KW-0812">Transmembrane</keyword>
<feature type="compositionally biased region" description="Low complexity" evidence="1">
    <location>
        <begin position="61"/>
        <end position="82"/>
    </location>
</feature>
<accession>A0A9P9D4P5</accession>
<feature type="transmembrane region" description="Helical" evidence="2">
    <location>
        <begin position="694"/>
        <end position="712"/>
    </location>
</feature>
<feature type="transmembrane region" description="Helical" evidence="2">
    <location>
        <begin position="718"/>
        <end position="740"/>
    </location>
</feature>
<dbReference type="OrthoDB" id="2624308at2759"/>
<dbReference type="AlphaFoldDB" id="A0A9P9D4P5"/>
<reference evidence="4" key="1">
    <citation type="journal article" date="2021" name="Nat. Commun.">
        <title>Genetic determinants of endophytism in the Arabidopsis root mycobiome.</title>
        <authorList>
            <person name="Mesny F."/>
            <person name="Miyauchi S."/>
            <person name="Thiergart T."/>
            <person name="Pickel B."/>
            <person name="Atanasova L."/>
            <person name="Karlsson M."/>
            <person name="Huettel B."/>
            <person name="Barry K.W."/>
            <person name="Haridas S."/>
            <person name="Chen C."/>
            <person name="Bauer D."/>
            <person name="Andreopoulos W."/>
            <person name="Pangilinan J."/>
            <person name="LaButti K."/>
            <person name="Riley R."/>
            <person name="Lipzen A."/>
            <person name="Clum A."/>
            <person name="Drula E."/>
            <person name="Henrissat B."/>
            <person name="Kohler A."/>
            <person name="Grigoriev I.V."/>
            <person name="Martin F.M."/>
            <person name="Hacquard S."/>
        </authorList>
    </citation>
    <scope>NUCLEOTIDE SEQUENCE</scope>
    <source>
        <strain evidence="4">MPI-CAGE-AT-0147</strain>
    </source>
</reference>
<protein>
    <recommendedName>
        <fullName evidence="6">3-hydroxyisobutyrate dehydrogenase protein</fullName>
    </recommendedName>
</protein>
<comment type="caution">
    <text evidence="4">The sequence shown here is derived from an EMBL/GenBank/DDBJ whole genome shotgun (WGS) entry which is preliminary data.</text>
</comment>
<name>A0A9P9D4P5_9HYPO</name>
<feature type="region of interest" description="Disordered" evidence="1">
    <location>
        <begin position="14"/>
        <end position="88"/>
    </location>
</feature>
<dbReference type="Proteomes" id="UP000738349">
    <property type="component" value="Unassembled WGS sequence"/>
</dbReference>
<keyword evidence="2" id="KW-1133">Transmembrane helix</keyword>
<keyword evidence="5" id="KW-1185">Reference proteome</keyword>
<dbReference type="EMBL" id="JAGMUV010000038">
    <property type="protein sequence ID" value="KAH7112377.1"/>
    <property type="molecule type" value="Genomic_DNA"/>
</dbReference>